<proteinExistence type="predicted"/>
<evidence type="ECO:0000313" key="3">
    <source>
        <dbReference type="WBParaSite" id="PDA_v2.g15108.t1"/>
    </source>
</evidence>
<keyword evidence="2" id="KW-1185">Reference proteome</keyword>
<sequence length="83" mass="9247">MTPTSFSKTSNDLIIRHKRIIGGMNASIKERWAFAPSLKSIIEGEEEFGQCSATVISKRHLLTAAHCVIHIVKVNQSSDIKHM</sequence>
<dbReference type="InterPro" id="IPR001254">
    <property type="entry name" value="Trypsin_dom"/>
</dbReference>
<accession>A0A914PHJ8</accession>
<dbReference type="GO" id="GO:0006508">
    <property type="term" value="P:proteolysis"/>
    <property type="evidence" value="ECO:0007669"/>
    <property type="project" value="InterPro"/>
</dbReference>
<organism evidence="2 3">
    <name type="scientific">Panagrolaimus davidi</name>
    <dbReference type="NCBI Taxonomy" id="227884"/>
    <lineage>
        <taxon>Eukaryota</taxon>
        <taxon>Metazoa</taxon>
        <taxon>Ecdysozoa</taxon>
        <taxon>Nematoda</taxon>
        <taxon>Chromadorea</taxon>
        <taxon>Rhabditida</taxon>
        <taxon>Tylenchina</taxon>
        <taxon>Panagrolaimomorpha</taxon>
        <taxon>Panagrolaimoidea</taxon>
        <taxon>Panagrolaimidae</taxon>
        <taxon>Panagrolaimus</taxon>
    </lineage>
</organism>
<evidence type="ECO:0000259" key="1">
    <source>
        <dbReference type="Pfam" id="PF00089"/>
    </source>
</evidence>
<dbReference type="SUPFAM" id="SSF50494">
    <property type="entry name" value="Trypsin-like serine proteases"/>
    <property type="match status" value="1"/>
</dbReference>
<dbReference type="WBParaSite" id="PDA_v2.g15108.t1">
    <property type="protein sequence ID" value="PDA_v2.g15108.t1"/>
    <property type="gene ID" value="PDA_v2.g15108"/>
</dbReference>
<reference evidence="3" key="1">
    <citation type="submission" date="2022-11" db="UniProtKB">
        <authorList>
            <consortium name="WormBaseParasite"/>
        </authorList>
    </citation>
    <scope>IDENTIFICATION</scope>
</reference>
<dbReference type="Gene3D" id="2.40.10.10">
    <property type="entry name" value="Trypsin-like serine proteases"/>
    <property type="match status" value="1"/>
</dbReference>
<evidence type="ECO:0000313" key="2">
    <source>
        <dbReference type="Proteomes" id="UP000887578"/>
    </source>
</evidence>
<dbReference type="GO" id="GO:0004252">
    <property type="term" value="F:serine-type endopeptidase activity"/>
    <property type="evidence" value="ECO:0007669"/>
    <property type="project" value="InterPro"/>
</dbReference>
<dbReference type="AlphaFoldDB" id="A0A914PHJ8"/>
<protein>
    <submittedName>
        <fullName evidence="3">Peptidase S1 domain-containing protein</fullName>
    </submittedName>
</protein>
<feature type="domain" description="Peptidase S1" evidence="1">
    <location>
        <begin position="20"/>
        <end position="74"/>
    </location>
</feature>
<dbReference type="InterPro" id="IPR009003">
    <property type="entry name" value="Peptidase_S1_PA"/>
</dbReference>
<dbReference type="InterPro" id="IPR043504">
    <property type="entry name" value="Peptidase_S1_PA_chymotrypsin"/>
</dbReference>
<name>A0A914PHJ8_9BILA</name>
<dbReference type="Proteomes" id="UP000887578">
    <property type="component" value="Unplaced"/>
</dbReference>
<dbReference type="Pfam" id="PF00089">
    <property type="entry name" value="Trypsin"/>
    <property type="match status" value="1"/>
</dbReference>